<dbReference type="Proteomes" id="UP000031760">
    <property type="component" value="Chromosome"/>
</dbReference>
<keyword evidence="1" id="KW-0732">Signal</keyword>
<keyword evidence="3" id="KW-1185">Reference proteome</keyword>
<evidence type="ECO:0008006" key="4">
    <source>
        <dbReference type="Google" id="ProtNLM"/>
    </source>
</evidence>
<dbReference type="EMBL" id="AP014548">
    <property type="protein sequence ID" value="BAO56041.1"/>
    <property type="molecule type" value="Genomic_DNA"/>
</dbReference>
<feature type="signal peptide" evidence="1">
    <location>
        <begin position="1"/>
        <end position="37"/>
    </location>
</feature>
<name>W8W0B6_9FLAO</name>
<dbReference type="SUPFAM" id="SSF52317">
    <property type="entry name" value="Class I glutamine amidotransferase-like"/>
    <property type="match status" value="1"/>
</dbReference>
<protein>
    <recommendedName>
        <fullName evidence="4">DUF4350 domain-containing protein</fullName>
    </recommendedName>
</protein>
<dbReference type="KEGG" id="nmf:NMS_2032"/>
<organism evidence="2 3">
    <name type="scientific">Nonlabens marinus S1-08</name>
    <dbReference type="NCBI Taxonomy" id="1454201"/>
    <lineage>
        <taxon>Bacteria</taxon>
        <taxon>Pseudomonadati</taxon>
        <taxon>Bacteroidota</taxon>
        <taxon>Flavobacteriia</taxon>
        <taxon>Flavobacteriales</taxon>
        <taxon>Flavobacteriaceae</taxon>
        <taxon>Nonlabens</taxon>
    </lineage>
</organism>
<accession>W8W0B6</accession>
<dbReference type="AlphaFoldDB" id="W8W0B6"/>
<sequence>MTNNNEVVLKKNWGYNMYSKLLLTALLGICAITSMQAQQQPDTLFQFQFDNPRYSGNDAPIIYIDGKHNNLHQLDGGFAPFAKLAERDGYQLVKFSSNTALSEVKVLVIANPINSKNQGNWRRPIYPAFAEDEILTIKSWVNNGGRLLLIADHMPFAGAANELANAFGFDFCDGFAQLSDKDQGYEAFTVENNRLANSILTDGTYGAAVHKVISFTGSSFRKPDEALGILKFNQNDRCLVPEIAWQFDDSTLQVNLKDQYQGAIMNYGKGKIAVFGEAALFTAQTISQNGNTFKVGFNTPAALENIEFVRNVLHWLSAD</sequence>
<dbReference type="InterPro" id="IPR029062">
    <property type="entry name" value="Class_I_gatase-like"/>
</dbReference>
<evidence type="ECO:0000313" key="2">
    <source>
        <dbReference type="EMBL" id="BAO56041.1"/>
    </source>
</evidence>
<gene>
    <name evidence="2" type="ORF">NMS_2032</name>
</gene>
<evidence type="ECO:0000313" key="3">
    <source>
        <dbReference type="Proteomes" id="UP000031760"/>
    </source>
</evidence>
<feature type="chain" id="PRO_5004914114" description="DUF4350 domain-containing protein" evidence="1">
    <location>
        <begin position="38"/>
        <end position="319"/>
    </location>
</feature>
<evidence type="ECO:0000256" key="1">
    <source>
        <dbReference type="SAM" id="SignalP"/>
    </source>
</evidence>
<proteinExistence type="predicted"/>
<reference evidence="2 3" key="1">
    <citation type="journal article" date="2014" name="Proc. Natl. Acad. Sci. U.S.A.">
        <title>Functional characterization of flavobacteria rhodopsins reveals a unique class of light-driven chloride pump in bacteria.</title>
        <authorList>
            <person name="Yoshizawa S."/>
            <person name="Kumagai Y."/>
            <person name="Kim H."/>
            <person name="Ogura Y."/>
            <person name="Hayashi T."/>
            <person name="Iwasaki W."/>
            <person name="DeLong E.F."/>
            <person name="Kogure K."/>
        </authorList>
    </citation>
    <scope>NUCLEOTIDE SEQUENCE [LARGE SCALE GENOMIC DNA]</scope>
    <source>
        <strain evidence="2 3">S1-08</strain>
    </source>
</reference>
<dbReference type="HOGENOM" id="CLU_865350_0_0_10"/>